<proteinExistence type="predicted"/>
<evidence type="ECO:0008006" key="4">
    <source>
        <dbReference type="Google" id="ProtNLM"/>
    </source>
</evidence>
<keyword evidence="3" id="KW-1185">Reference proteome</keyword>
<dbReference type="Proteomes" id="UP000815677">
    <property type="component" value="Unassembled WGS sequence"/>
</dbReference>
<dbReference type="EMBL" id="DF849773">
    <property type="protein sequence ID" value="GAT58804.1"/>
    <property type="molecule type" value="Genomic_DNA"/>
</dbReference>
<evidence type="ECO:0000313" key="2">
    <source>
        <dbReference type="EMBL" id="GAT58804.1"/>
    </source>
</evidence>
<feature type="region of interest" description="Disordered" evidence="1">
    <location>
        <begin position="1"/>
        <end position="135"/>
    </location>
</feature>
<accession>A0ABQ0M675</accession>
<feature type="compositionally biased region" description="Basic and acidic residues" evidence="1">
    <location>
        <begin position="113"/>
        <end position="130"/>
    </location>
</feature>
<evidence type="ECO:0000256" key="1">
    <source>
        <dbReference type="SAM" id="MobiDB-lite"/>
    </source>
</evidence>
<reference evidence="2" key="1">
    <citation type="submission" date="2014-09" db="EMBL/GenBank/DDBJ databases">
        <title>Genome sequence of the luminous mushroom Mycena chlorophos for searching fungal bioluminescence genes.</title>
        <authorList>
            <person name="Tanaka Y."/>
            <person name="Kasuga D."/>
            <person name="Oba Y."/>
            <person name="Hase S."/>
            <person name="Sato K."/>
            <person name="Oba Y."/>
            <person name="Sakakibara Y."/>
        </authorList>
    </citation>
    <scope>NUCLEOTIDE SEQUENCE</scope>
</reference>
<gene>
    <name evidence="2" type="ORF">MCHLO_15187</name>
</gene>
<feature type="non-terminal residue" evidence="2">
    <location>
        <position position="311"/>
    </location>
</feature>
<protein>
    <recommendedName>
        <fullName evidence="4">Retrotransposon gag domain-containing protein</fullName>
    </recommendedName>
</protein>
<feature type="compositionally biased region" description="Basic residues" evidence="1">
    <location>
        <begin position="35"/>
        <end position="47"/>
    </location>
</feature>
<feature type="compositionally biased region" description="Basic and acidic residues" evidence="1">
    <location>
        <begin position="1"/>
        <end position="11"/>
    </location>
</feature>
<sequence length="311" mass="35023">MAHISRLEKILLEQQKGPSRKEDSRTVPDTGTHGKGQRRSKRTHHPLPRQLAPNSFIAKAIRDASRNALAPAPTDPSDGSDSSESDGPEPRRDGYRKSASGRGPARRRNQSRSRPDDEERKMRIRPKEPTVYDGAPNATAFHRFVREGSAYLDLGRVPASRGPFQLSYFLAGTTADFYNQVVVPNERKYNLTRFFAELYEFCFPIDFRTSQRRLLDELRQDERTVAATIALFSQTWNTIGIEDSQEKTFNEDIQILLSDADSLGLSYPDDGETVSTLQSFLKDENRLTRLVGQMGLPLGAIQTPARGFHEA</sequence>
<evidence type="ECO:0000313" key="3">
    <source>
        <dbReference type="Proteomes" id="UP000815677"/>
    </source>
</evidence>
<name>A0ABQ0M675_MYCCL</name>
<feature type="compositionally biased region" description="Low complexity" evidence="1">
    <location>
        <begin position="70"/>
        <end position="80"/>
    </location>
</feature>
<organism evidence="2 3">
    <name type="scientific">Mycena chlorophos</name>
    <name type="common">Agaric fungus</name>
    <name type="synonym">Agaricus chlorophos</name>
    <dbReference type="NCBI Taxonomy" id="658473"/>
    <lineage>
        <taxon>Eukaryota</taxon>
        <taxon>Fungi</taxon>
        <taxon>Dikarya</taxon>
        <taxon>Basidiomycota</taxon>
        <taxon>Agaricomycotina</taxon>
        <taxon>Agaricomycetes</taxon>
        <taxon>Agaricomycetidae</taxon>
        <taxon>Agaricales</taxon>
        <taxon>Marasmiineae</taxon>
        <taxon>Mycenaceae</taxon>
        <taxon>Mycena</taxon>
    </lineage>
</organism>